<name>A0ABV2T0S7_9BACT</name>
<dbReference type="SUPFAM" id="SSF49464">
    <property type="entry name" value="Carboxypeptidase regulatory domain-like"/>
    <property type="match status" value="1"/>
</dbReference>
<evidence type="ECO:0000313" key="11">
    <source>
        <dbReference type="EMBL" id="MET6996631.1"/>
    </source>
</evidence>
<proteinExistence type="inferred from homology"/>
<organism evidence="11 12">
    <name type="scientific">Chitinophaga defluvii</name>
    <dbReference type="NCBI Taxonomy" id="3163343"/>
    <lineage>
        <taxon>Bacteria</taxon>
        <taxon>Pseudomonadati</taxon>
        <taxon>Bacteroidota</taxon>
        <taxon>Chitinophagia</taxon>
        <taxon>Chitinophagales</taxon>
        <taxon>Chitinophagaceae</taxon>
        <taxon>Chitinophaga</taxon>
    </lineage>
</organism>
<evidence type="ECO:0000256" key="8">
    <source>
        <dbReference type="SAM" id="MobiDB-lite"/>
    </source>
</evidence>
<evidence type="ECO:0000256" key="1">
    <source>
        <dbReference type="ARBA" id="ARBA00004571"/>
    </source>
</evidence>
<evidence type="ECO:0000256" key="6">
    <source>
        <dbReference type="ARBA" id="ARBA00023237"/>
    </source>
</evidence>
<evidence type="ECO:0000256" key="2">
    <source>
        <dbReference type="ARBA" id="ARBA00022448"/>
    </source>
</evidence>
<comment type="subcellular location">
    <subcellularLocation>
        <location evidence="1 7">Cell outer membrane</location>
        <topology evidence="1 7">Multi-pass membrane protein</topology>
    </subcellularLocation>
</comment>
<keyword evidence="2 7" id="KW-0813">Transport</keyword>
<feature type="region of interest" description="Disordered" evidence="8">
    <location>
        <begin position="549"/>
        <end position="569"/>
    </location>
</feature>
<comment type="similarity">
    <text evidence="7">Belongs to the TonB-dependent receptor family.</text>
</comment>
<sequence>MKMVIILLLGICLQVSANVTAQSVTISKKNISLEEVFDAVQSQTGYLFWYNAALLQQTRKMDIDVKRVSIPQLMEICLKDMPLWYTVSGKTIVIKRKQLPLETTAPPEETVATIKGKVVAATGVPLVGVTVKEKGTGKGTVSNEQGEFELPGVEPGAILVFSYLGYDTREIQLNNDAFLSVTLTPAASGLDAVVVVGYGTQKRGDVTGAIASVGPKTLREVPVTNVQQMLQGRVAGVYVNNTGNRPGAQPSVLIRGTRSFSAGNDPLYVVDGIPLIGGLNDINPDDIQSIEVLKDASATAIYGSRGANGVLIITTRRGKAGRTVVSYNAYLNVADVTRLANMMDGPQYAEYRREANRAIKRYDDNDPNADAKIFDKAQLAAIASGTSTDYQALTVRTGIAQNHELSVSGGNENTLFNISLGYFKDQGYIRIQDFTRYTTRINIDQKINNRVKVGMSTLAAFSESNGSDVNPFAAALVTTPLSQPYDANGNISMYPSEDMLQVNPLIDLVPGAVVNRNKRFRLLSSMYGEATVAEGLKFRMNFAPDLTESRTGNYRGSRTTNQNGAAPAANNGENFTLAYTWENMLTYEKTLAEKHRLNVTGLYSLQNYANESTSGSVKDLPVGLDSIEYNNLGAGATITGIGSGLSRWSILSWMGRVNYAFDDRFLLTLTGRADGSSKFAGGHKWGFFPAVALGWNIMNESFLKHNKTINNLKLRLSYGKNGNTGINPYQTRALLSRTSYDWDGTAAYGYRPGSLNNPDLTWETTTSANAGIDFGFLNNRITGSLEVYQAKTTDLLLSRQLPITSGFPSIVSNIGSTSNTGLELSVSTVNIAATSKDGFEWSTDFNMATNKEKILSLSLGKQDDVGNARFIGQSLDVIYDYEKTGIWQLKEDTKAAQYGSAVGQIQVRDVNGNGKIDAGDRMVLGQIRPKWTGGITNRFSYKGFDLSVFLNGRFGNLMKDPLRTGNTFALEGRYNTVNVDYWTPDNPVNTYPQPRGGQGGGPLFGSTLSIFDGSFVRIKNINLGYRLSPDMLRNTGIQSFRIYANVQNPYVFSSFVHQHQGIDPEVPNQPFYVNYVFGINVTF</sequence>
<dbReference type="InterPro" id="IPR023996">
    <property type="entry name" value="TonB-dep_OMP_SusC/RagA"/>
</dbReference>
<dbReference type="Gene3D" id="2.40.170.20">
    <property type="entry name" value="TonB-dependent receptor, beta-barrel domain"/>
    <property type="match status" value="1"/>
</dbReference>
<dbReference type="InterPro" id="IPR012910">
    <property type="entry name" value="Plug_dom"/>
</dbReference>
<accession>A0ABV2T0S7</accession>
<evidence type="ECO:0000256" key="5">
    <source>
        <dbReference type="ARBA" id="ARBA00023136"/>
    </source>
</evidence>
<evidence type="ECO:0000256" key="4">
    <source>
        <dbReference type="ARBA" id="ARBA00022692"/>
    </source>
</evidence>
<dbReference type="InterPro" id="IPR039426">
    <property type="entry name" value="TonB-dep_rcpt-like"/>
</dbReference>
<dbReference type="RefSeq" id="WP_354659273.1">
    <property type="nucleotide sequence ID" value="NZ_JBEXAC010000001.1"/>
</dbReference>
<dbReference type="NCBIfam" id="TIGR04057">
    <property type="entry name" value="SusC_RagA_signa"/>
    <property type="match status" value="1"/>
</dbReference>
<dbReference type="Gene3D" id="2.170.130.10">
    <property type="entry name" value="TonB-dependent receptor, plug domain"/>
    <property type="match status" value="1"/>
</dbReference>
<keyword evidence="11" id="KW-0675">Receptor</keyword>
<dbReference type="InterPro" id="IPR037066">
    <property type="entry name" value="Plug_dom_sf"/>
</dbReference>
<dbReference type="InterPro" id="IPR036942">
    <property type="entry name" value="Beta-barrel_TonB_sf"/>
</dbReference>
<dbReference type="PROSITE" id="PS52016">
    <property type="entry name" value="TONB_DEPENDENT_REC_3"/>
    <property type="match status" value="1"/>
</dbReference>
<dbReference type="SUPFAM" id="SSF56935">
    <property type="entry name" value="Porins"/>
    <property type="match status" value="1"/>
</dbReference>
<dbReference type="NCBIfam" id="TIGR04056">
    <property type="entry name" value="OMP_RagA_SusC"/>
    <property type="match status" value="1"/>
</dbReference>
<keyword evidence="4 7" id="KW-0812">Transmembrane</keyword>
<dbReference type="InterPro" id="IPR008969">
    <property type="entry name" value="CarboxyPept-like_regulatory"/>
</dbReference>
<reference evidence="11 12" key="1">
    <citation type="submission" date="2024-06" db="EMBL/GenBank/DDBJ databases">
        <title>Chitinophaga defluvii sp. nov., isolated from municipal sewage.</title>
        <authorList>
            <person name="Zhang L."/>
        </authorList>
    </citation>
    <scope>NUCLEOTIDE SEQUENCE [LARGE SCALE GENOMIC DNA]</scope>
    <source>
        <strain evidence="11 12">H8</strain>
    </source>
</reference>
<dbReference type="EMBL" id="JBEXAC010000001">
    <property type="protein sequence ID" value="MET6996631.1"/>
    <property type="molecule type" value="Genomic_DNA"/>
</dbReference>
<dbReference type="InterPro" id="IPR023997">
    <property type="entry name" value="TonB-dep_OMP_SusC/RagA_CS"/>
</dbReference>
<dbReference type="Pfam" id="PF07715">
    <property type="entry name" value="Plug"/>
    <property type="match status" value="1"/>
</dbReference>
<keyword evidence="6 7" id="KW-0998">Cell outer membrane</keyword>
<comment type="caution">
    <text evidence="11">The sequence shown here is derived from an EMBL/GenBank/DDBJ whole genome shotgun (WGS) entry which is preliminary data.</text>
</comment>
<evidence type="ECO:0000259" key="10">
    <source>
        <dbReference type="Pfam" id="PF07715"/>
    </source>
</evidence>
<keyword evidence="3 7" id="KW-1134">Transmembrane beta strand</keyword>
<feature type="chain" id="PRO_5045335549" evidence="9">
    <location>
        <begin position="18"/>
        <end position="1083"/>
    </location>
</feature>
<feature type="signal peptide" evidence="9">
    <location>
        <begin position="1"/>
        <end position="17"/>
    </location>
</feature>
<dbReference type="Pfam" id="PF13715">
    <property type="entry name" value="CarbopepD_reg_2"/>
    <property type="match status" value="1"/>
</dbReference>
<keyword evidence="12" id="KW-1185">Reference proteome</keyword>
<keyword evidence="9" id="KW-0732">Signal</keyword>
<feature type="domain" description="TonB-dependent receptor plug" evidence="10">
    <location>
        <begin position="205"/>
        <end position="310"/>
    </location>
</feature>
<dbReference type="Gene3D" id="2.60.40.1120">
    <property type="entry name" value="Carboxypeptidase-like, regulatory domain"/>
    <property type="match status" value="1"/>
</dbReference>
<feature type="compositionally biased region" description="Polar residues" evidence="8">
    <location>
        <begin position="549"/>
        <end position="560"/>
    </location>
</feature>
<evidence type="ECO:0000256" key="7">
    <source>
        <dbReference type="PROSITE-ProRule" id="PRU01360"/>
    </source>
</evidence>
<dbReference type="Proteomes" id="UP001549749">
    <property type="component" value="Unassembled WGS sequence"/>
</dbReference>
<keyword evidence="5 7" id="KW-0472">Membrane</keyword>
<evidence type="ECO:0000256" key="3">
    <source>
        <dbReference type="ARBA" id="ARBA00022452"/>
    </source>
</evidence>
<evidence type="ECO:0000313" key="12">
    <source>
        <dbReference type="Proteomes" id="UP001549749"/>
    </source>
</evidence>
<protein>
    <submittedName>
        <fullName evidence="11">TonB-dependent receptor</fullName>
    </submittedName>
</protein>
<evidence type="ECO:0000256" key="9">
    <source>
        <dbReference type="SAM" id="SignalP"/>
    </source>
</evidence>
<gene>
    <name evidence="11" type="ORF">ABR189_04600</name>
</gene>